<feature type="domain" description="DUF8039" evidence="2">
    <location>
        <begin position="1"/>
        <end position="63"/>
    </location>
</feature>
<keyword evidence="4" id="KW-1185">Reference proteome</keyword>
<organism evidence="3 4">
    <name type="scientific">Lactuca saligna</name>
    <name type="common">Willowleaf lettuce</name>
    <dbReference type="NCBI Taxonomy" id="75948"/>
    <lineage>
        <taxon>Eukaryota</taxon>
        <taxon>Viridiplantae</taxon>
        <taxon>Streptophyta</taxon>
        <taxon>Embryophyta</taxon>
        <taxon>Tracheophyta</taxon>
        <taxon>Spermatophyta</taxon>
        <taxon>Magnoliopsida</taxon>
        <taxon>eudicotyledons</taxon>
        <taxon>Gunneridae</taxon>
        <taxon>Pentapetalae</taxon>
        <taxon>asterids</taxon>
        <taxon>campanulids</taxon>
        <taxon>Asterales</taxon>
        <taxon>Asteraceae</taxon>
        <taxon>Cichorioideae</taxon>
        <taxon>Cichorieae</taxon>
        <taxon>Lactucinae</taxon>
        <taxon>Lactuca</taxon>
    </lineage>
</organism>
<dbReference type="AlphaFoldDB" id="A0AA35ZNM3"/>
<proteinExistence type="predicted"/>
<protein>
    <recommendedName>
        <fullName evidence="2">DUF8039 domain-containing protein</fullName>
    </recommendedName>
</protein>
<evidence type="ECO:0000313" key="3">
    <source>
        <dbReference type="EMBL" id="CAI9294937.1"/>
    </source>
</evidence>
<accession>A0AA35ZNM3</accession>
<dbReference type="Pfam" id="PF26133">
    <property type="entry name" value="DUF8039"/>
    <property type="match status" value="1"/>
</dbReference>
<evidence type="ECO:0000256" key="1">
    <source>
        <dbReference type="SAM" id="MobiDB-lite"/>
    </source>
</evidence>
<evidence type="ECO:0000259" key="2">
    <source>
        <dbReference type="Pfam" id="PF26133"/>
    </source>
</evidence>
<reference evidence="3" key="1">
    <citation type="submission" date="2023-04" db="EMBL/GenBank/DDBJ databases">
        <authorList>
            <person name="Vijverberg K."/>
            <person name="Xiong W."/>
            <person name="Schranz E."/>
        </authorList>
    </citation>
    <scope>NUCLEOTIDE SEQUENCE</scope>
</reference>
<dbReference type="EMBL" id="OX465083">
    <property type="protein sequence ID" value="CAI9294937.1"/>
    <property type="molecule type" value="Genomic_DNA"/>
</dbReference>
<name>A0AA35ZNM3_LACSI</name>
<dbReference type="Proteomes" id="UP001177003">
    <property type="component" value="Chromosome 7"/>
</dbReference>
<feature type="region of interest" description="Disordered" evidence="1">
    <location>
        <begin position="69"/>
        <end position="88"/>
    </location>
</feature>
<evidence type="ECO:0000313" key="4">
    <source>
        <dbReference type="Proteomes" id="UP001177003"/>
    </source>
</evidence>
<gene>
    <name evidence="3" type="ORF">LSALG_LOCUS33896</name>
</gene>
<sequence>MVFPYNDGLIHSLPLRENHLNLTIDNIEERYKDILVPVITNEIGILKDVVGTVIQWSWITIVLSKRQPPSSEALQQPPSPHHPSSHRNLLATMNPETAEAYHHACFSVNCGRRVSFCRMPFLLTVTEAN</sequence>
<dbReference type="InterPro" id="IPR058352">
    <property type="entry name" value="DUF8039"/>
</dbReference>